<name>A0ABC8QVE9_9AQUA</name>
<proteinExistence type="inferred from homology"/>
<dbReference type="PANTHER" id="PTHR43329">
    <property type="entry name" value="EPOXIDE HYDROLASE"/>
    <property type="match status" value="1"/>
</dbReference>
<keyword evidence="4" id="KW-1185">Reference proteome</keyword>
<comment type="similarity">
    <text evidence="2">Belongs to the AB hydrolase superfamily. Epoxide hydrolase family.</text>
</comment>
<dbReference type="EMBL" id="CAUOFW020000744">
    <property type="protein sequence ID" value="CAK9136241.1"/>
    <property type="molecule type" value="Genomic_DNA"/>
</dbReference>
<evidence type="ECO:0000313" key="4">
    <source>
        <dbReference type="Proteomes" id="UP001642360"/>
    </source>
</evidence>
<reference evidence="3 4" key="1">
    <citation type="submission" date="2024-02" db="EMBL/GenBank/DDBJ databases">
        <authorList>
            <person name="Vignale AGUSTIN F."/>
            <person name="Sosa J E."/>
            <person name="Modenutti C."/>
        </authorList>
    </citation>
    <scope>NUCLEOTIDE SEQUENCE [LARGE SCALE GENOMIC DNA]</scope>
</reference>
<dbReference type="InterPro" id="IPR029058">
    <property type="entry name" value="AB_hydrolase_fold"/>
</dbReference>
<evidence type="ECO:0000256" key="2">
    <source>
        <dbReference type="ARBA" id="ARBA00038334"/>
    </source>
</evidence>
<organism evidence="3 4">
    <name type="scientific">Ilex paraguariensis</name>
    <name type="common">yerba mate</name>
    <dbReference type="NCBI Taxonomy" id="185542"/>
    <lineage>
        <taxon>Eukaryota</taxon>
        <taxon>Viridiplantae</taxon>
        <taxon>Streptophyta</taxon>
        <taxon>Embryophyta</taxon>
        <taxon>Tracheophyta</taxon>
        <taxon>Spermatophyta</taxon>
        <taxon>Magnoliopsida</taxon>
        <taxon>eudicotyledons</taxon>
        <taxon>Gunneridae</taxon>
        <taxon>Pentapetalae</taxon>
        <taxon>asterids</taxon>
        <taxon>campanulids</taxon>
        <taxon>Aquifoliales</taxon>
        <taxon>Aquifoliaceae</taxon>
        <taxon>Ilex</taxon>
    </lineage>
</organism>
<sequence>MSPEKVIDLNEPGKAEEGFACADTANVIKKFFSTRDPKPPCIPVEVPATLPSWLTEEDIQYYAAKYNKKGFTGGLNYYGALDLRWELTGAWIGLQIQVPVKFIVGDLDITYNIPGIKDYIHKGDFKRDVPNLEVVVIEGVAHFLNQEKPEEVNAHIYEFIQKF</sequence>
<keyword evidence="1" id="KW-0378">Hydrolase</keyword>
<dbReference type="PRINTS" id="PR00412">
    <property type="entry name" value="EPOXHYDRLASE"/>
</dbReference>
<evidence type="ECO:0000256" key="1">
    <source>
        <dbReference type="ARBA" id="ARBA00022801"/>
    </source>
</evidence>
<accession>A0ABC8QVE9</accession>
<protein>
    <recommendedName>
        <fullName evidence="5">Epoxide hydrolase</fullName>
    </recommendedName>
</protein>
<dbReference type="Gene3D" id="3.40.50.1820">
    <property type="entry name" value="alpha/beta hydrolase"/>
    <property type="match status" value="1"/>
</dbReference>
<evidence type="ECO:0008006" key="5">
    <source>
        <dbReference type="Google" id="ProtNLM"/>
    </source>
</evidence>
<dbReference type="Proteomes" id="UP001642360">
    <property type="component" value="Unassembled WGS sequence"/>
</dbReference>
<gene>
    <name evidence="3" type="ORF">ILEXP_LOCUS3217</name>
</gene>
<dbReference type="AlphaFoldDB" id="A0ABC8QVE9"/>
<dbReference type="GO" id="GO:0016787">
    <property type="term" value="F:hydrolase activity"/>
    <property type="evidence" value="ECO:0007669"/>
    <property type="project" value="UniProtKB-KW"/>
</dbReference>
<dbReference type="SUPFAM" id="SSF53474">
    <property type="entry name" value="alpha/beta-Hydrolases"/>
    <property type="match status" value="1"/>
</dbReference>
<evidence type="ECO:0000313" key="3">
    <source>
        <dbReference type="EMBL" id="CAK9136241.1"/>
    </source>
</evidence>
<dbReference type="InterPro" id="IPR000639">
    <property type="entry name" value="Epox_hydrolase-like"/>
</dbReference>
<comment type="caution">
    <text evidence="3">The sequence shown here is derived from an EMBL/GenBank/DDBJ whole genome shotgun (WGS) entry which is preliminary data.</text>
</comment>